<reference evidence="7" key="1">
    <citation type="journal article" date="2020" name="Ecol. Evol.">
        <title>Genome structure and content of the rice root-knot nematode (Meloidogyne graminicola).</title>
        <authorList>
            <person name="Phan N.T."/>
            <person name="Danchin E.G.J."/>
            <person name="Klopp C."/>
            <person name="Perfus-Barbeoch L."/>
            <person name="Kozlowski D.K."/>
            <person name="Koutsovoulos G.D."/>
            <person name="Lopez-Roques C."/>
            <person name="Bouchez O."/>
            <person name="Zahm M."/>
            <person name="Besnard G."/>
            <person name="Bellafiore S."/>
        </authorList>
    </citation>
    <scope>NUCLEOTIDE SEQUENCE</scope>
    <source>
        <strain evidence="7">VN-18</strain>
    </source>
</reference>
<keyword evidence="2 5" id="KW-0812">Transmembrane</keyword>
<evidence type="ECO:0000256" key="5">
    <source>
        <dbReference type="SAM" id="Phobius"/>
    </source>
</evidence>
<feature type="transmembrane region" description="Helical" evidence="5">
    <location>
        <begin position="237"/>
        <end position="255"/>
    </location>
</feature>
<dbReference type="Pfam" id="PF10320">
    <property type="entry name" value="7TM_GPCR_Srsx"/>
    <property type="match status" value="1"/>
</dbReference>
<dbReference type="SMART" id="SM01381">
    <property type="entry name" value="7TM_GPCR_Srsx"/>
    <property type="match status" value="1"/>
</dbReference>
<dbReference type="CDD" id="cd00637">
    <property type="entry name" value="7tm_classA_rhodopsin-like"/>
    <property type="match status" value="1"/>
</dbReference>
<evidence type="ECO:0000313" key="7">
    <source>
        <dbReference type="EMBL" id="KAF7632700.1"/>
    </source>
</evidence>
<proteinExistence type="predicted"/>
<name>A0A8S9ZH82_9BILA</name>
<evidence type="ECO:0000256" key="1">
    <source>
        <dbReference type="ARBA" id="ARBA00004370"/>
    </source>
</evidence>
<dbReference type="InterPro" id="IPR017452">
    <property type="entry name" value="GPCR_Rhodpsn_7TM"/>
</dbReference>
<dbReference type="GO" id="GO:0016020">
    <property type="term" value="C:membrane"/>
    <property type="evidence" value="ECO:0007669"/>
    <property type="project" value="UniProtKB-SubCell"/>
</dbReference>
<evidence type="ECO:0000259" key="6">
    <source>
        <dbReference type="PROSITE" id="PS50262"/>
    </source>
</evidence>
<protein>
    <submittedName>
        <fullName evidence="7">7TM_GPCR_Srx domain-containing protein</fullName>
    </submittedName>
</protein>
<feature type="transmembrane region" description="Helical" evidence="5">
    <location>
        <begin position="31"/>
        <end position="57"/>
    </location>
</feature>
<feature type="transmembrane region" description="Helical" evidence="5">
    <location>
        <begin position="275"/>
        <end position="297"/>
    </location>
</feature>
<evidence type="ECO:0000256" key="3">
    <source>
        <dbReference type="ARBA" id="ARBA00022989"/>
    </source>
</evidence>
<dbReference type="OrthoDB" id="5820127at2759"/>
<dbReference type="InterPro" id="IPR047130">
    <property type="entry name" value="7TM_GPCR_Srsx_nematod"/>
</dbReference>
<dbReference type="Gene3D" id="1.20.1070.10">
    <property type="entry name" value="Rhodopsin 7-helix transmembrane proteins"/>
    <property type="match status" value="1"/>
</dbReference>
<dbReference type="Proteomes" id="UP000605970">
    <property type="component" value="Unassembled WGS sequence"/>
</dbReference>
<feature type="domain" description="G-protein coupled receptors family 1 profile" evidence="6">
    <location>
        <begin position="50"/>
        <end position="297"/>
    </location>
</feature>
<dbReference type="InterPro" id="IPR019424">
    <property type="entry name" value="7TM_GPCR_Srsx"/>
</dbReference>
<dbReference type="PANTHER" id="PTHR23360:SF5">
    <property type="entry name" value="G-PROTEIN COUPLED RECEPTORS FAMILY 1 PROFILE DOMAIN-CONTAINING PROTEIN"/>
    <property type="match status" value="1"/>
</dbReference>
<gene>
    <name evidence="7" type="ORF">Mgra_00007918</name>
</gene>
<evidence type="ECO:0000256" key="2">
    <source>
        <dbReference type="ARBA" id="ARBA00022692"/>
    </source>
</evidence>
<dbReference type="AlphaFoldDB" id="A0A8S9ZH82"/>
<evidence type="ECO:0000313" key="8">
    <source>
        <dbReference type="Proteomes" id="UP000605970"/>
    </source>
</evidence>
<dbReference type="SUPFAM" id="SSF81321">
    <property type="entry name" value="Family A G protein-coupled receptor-like"/>
    <property type="match status" value="1"/>
</dbReference>
<dbReference type="PROSITE" id="PS50262">
    <property type="entry name" value="G_PROTEIN_RECEP_F1_2"/>
    <property type="match status" value="1"/>
</dbReference>
<sequence length="379" mass="42636">MTFIINGQLSNNSTILGNEFYFFYRDSGLEFWAFFMAFLIACCAISGNIMNAFLVYVTAKNKTLRSSTNYLLAQHSFCEFFHQSGHYIFLYTIFSGKNFITYSVSTVFQIQSILGYNSAVFTMFETATDRLLCVLTPSFYSKTVGPIYLAMFSFLAFIPGAILAFLVINYAIENPNEAVTGQLSDICTPIELIYNYNLFMCILCIISYIIIGAIVLKKVKENQNKRNADYQHQRNAKLLRSLLAIIIIMVGSYFLNTLLRKFVNDILHLGPIGLWYVNVAGGVIVNIGAASNTPILYATSSEYRKVIDKELNSIFGKYWKITVPKPPKNLLGTTATPNEVQNVNNNGNNNMARINVLNSLTDPKSVRVHPTPINFLPII</sequence>
<keyword evidence="3 5" id="KW-1133">Transmembrane helix</keyword>
<dbReference type="GO" id="GO:0004930">
    <property type="term" value="F:G protein-coupled receptor activity"/>
    <property type="evidence" value="ECO:0007669"/>
    <property type="project" value="InterPro"/>
</dbReference>
<feature type="transmembrane region" description="Helical" evidence="5">
    <location>
        <begin position="192"/>
        <end position="216"/>
    </location>
</feature>
<feature type="transmembrane region" description="Helical" evidence="5">
    <location>
        <begin position="147"/>
        <end position="172"/>
    </location>
</feature>
<evidence type="ECO:0000256" key="4">
    <source>
        <dbReference type="ARBA" id="ARBA00023136"/>
    </source>
</evidence>
<organism evidence="7 8">
    <name type="scientific">Meloidogyne graminicola</name>
    <dbReference type="NCBI Taxonomy" id="189291"/>
    <lineage>
        <taxon>Eukaryota</taxon>
        <taxon>Metazoa</taxon>
        <taxon>Ecdysozoa</taxon>
        <taxon>Nematoda</taxon>
        <taxon>Chromadorea</taxon>
        <taxon>Rhabditida</taxon>
        <taxon>Tylenchina</taxon>
        <taxon>Tylenchomorpha</taxon>
        <taxon>Tylenchoidea</taxon>
        <taxon>Meloidogynidae</taxon>
        <taxon>Meloidogyninae</taxon>
        <taxon>Meloidogyne</taxon>
    </lineage>
</organism>
<keyword evidence="4 5" id="KW-0472">Membrane</keyword>
<dbReference type="PANTHER" id="PTHR23360">
    <property type="entry name" value="G-PROTEIN COUPLED RECEPTORS FAMILY 1 PROFILE DOMAIN-CONTAINING PROTEIN-RELATED"/>
    <property type="match status" value="1"/>
</dbReference>
<dbReference type="InterPro" id="IPR000276">
    <property type="entry name" value="GPCR_Rhodpsn"/>
</dbReference>
<keyword evidence="8" id="KW-1185">Reference proteome</keyword>
<comment type="caution">
    <text evidence="7">The sequence shown here is derived from an EMBL/GenBank/DDBJ whole genome shotgun (WGS) entry which is preliminary data.</text>
</comment>
<dbReference type="EMBL" id="JABEBT010000096">
    <property type="protein sequence ID" value="KAF7632700.1"/>
    <property type="molecule type" value="Genomic_DNA"/>
</dbReference>
<accession>A0A8S9ZH82</accession>
<comment type="subcellular location">
    <subcellularLocation>
        <location evidence="1">Membrane</location>
    </subcellularLocation>
</comment>